<accession>A0AAJ3RBB9</accession>
<sequence length="350" mass="39860">MLHEEKEMPSIVRKSLDHSYDVIRMKAKKKKRNVMWRKLAVAACCFVIAGSVFTNKHVQANINKLFHFNDKGIERAVDEEFPQKSNSIATDKGITVALDRYFADANKLGFSFQLVFEDTSILKKQVSEVSFDYRLKNGDGKYIMESIPDTKPLKGKKVYMSKAEDKNPSIDGKTGKVQYDVVFESNQGSIPKLKDAVLEIESVKVFYENDERKEIDGIWNLPISDKTKEEATSTVEYRLAETRSNIQIVSAKANPTSLNLTFSVDEVVEDENTFMDMKMVDETGKEYKSKGYSQDVENGKTTVYVNFPITSYDKANTLKLQMKKFGEIELVRKSKDNLHLSLECSTLILV</sequence>
<proteinExistence type="predicted"/>
<dbReference type="AlphaFoldDB" id="A0AAJ3RBB9"/>
<evidence type="ECO:0000259" key="1">
    <source>
        <dbReference type="Pfam" id="PF13786"/>
    </source>
</evidence>
<feature type="domain" description="DUF4179" evidence="1">
    <location>
        <begin position="29"/>
        <end position="114"/>
    </location>
</feature>
<dbReference type="Pfam" id="PF13786">
    <property type="entry name" value="DUF4179"/>
    <property type="match status" value="1"/>
</dbReference>
<dbReference type="EMBL" id="VLYX01000003">
    <property type="protein sequence ID" value="MDR4325358.1"/>
    <property type="molecule type" value="Genomic_DNA"/>
</dbReference>
<comment type="caution">
    <text evidence="2">The sequence shown here is derived from an EMBL/GenBank/DDBJ whole genome shotgun (WGS) entry which is preliminary data.</text>
</comment>
<evidence type="ECO:0000313" key="3">
    <source>
        <dbReference type="Proteomes" id="UP001248134"/>
    </source>
</evidence>
<name>A0AAJ3RBB9_9BACI</name>
<dbReference type="Proteomes" id="UP001248134">
    <property type="component" value="Unassembled WGS sequence"/>
</dbReference>
<dbReference type="InterPro" id="IPR025436">
    <property type="entry name" value="DUF4179"/>
</dbReference>
<protein>
    <submittedName>
        <fullName evidence="2">DUF4179 domain-containing protein</fullName>
    </submittedName>
</protein>
<organism evidence="2 3">
    <name type="scientific">Bacillus pseudomycoides</name>
    <dbReference type="NCBI Taxonomy" id="64104"/>
    <lineage>
        <taxon>Bacteria</taxon>
        <taxon>Bacillati</taxon>
        <taxon>Bacillota</taxon>
        <taxon>Bacilli</taxon>
        <taxon>Bacillales</taxon>
        <taxon>Bacillaceae</taxon>
        <taxon>Bacillus</taxon>
        <taxon>Bacillus cereus group</taxon>
    </lineage>
</organism>
<dbReference type="Gene3D" id="2.60.40.1630">
    <property type="entry name" value="bacillus anthracis domain"/>
    <property type="match status" value="1"/>
</dbReference>
<gene>
    <name evidence="2" type="ORF">FOS08_05265</name>
</gene>
<evidence type="ECO:0000313" key="2">
    <source>
        <dbReference type="EMBL" id="MDR4325358.1"/>
    </source>
</evidence>
<reference evidence="2" key="1">
    <citation type="submission" date="2019-07" db="EMBL/GenBank/DDBJ databases">
        <title>Phylogenomic Reclassification of ATCC Bacillus Strains and Various Taxa within the Genus Bacillus.</title>
        <authorList>
            <person name="Riojas M.A."/>
            <person name="Frank A.M."/>
            <person name="Fenn S.L."/>
            <person name="King S.P."/>
            <person name="Brower S.M."/>
            <person name="Hazbon M.H."/>
        </authorList>
    </citation>
    <scope>NUCLEOTIDE SEQUENCE</scope>
    <source>
        <strain evidence="2">NR-12239</strain>
    </source>
</reference>